<dbReference type="PANTHER" id="PTHR33508:SF1">
    <property type="entry name" value="UPF0056 MEMBRANE PROTEIN YHCE"/>
    <property type="match status" value="1"/>
</dbReference>
<feature type="transmembrane region" description="Helical" evidence="7">
    <location>
        <begin position="171"/>
        <end position="195"/>
    </location>
</feature>
<proteinExistence type="inferred from homology"/>
<gene>
    <name evidence="8" type="ORF">M2319_002346</name>
</gene>
<reference evidence="9" key="1">
    <citation type="submission" date="2023-07" db="EMBL/GenBank/DDBJ databases">
        <title>Genome sequencing of Purple Non-Sulfur Bacteria from various extreme environments.</title>
        <authorList>
            <person name="Mayer M."/>
        </authorList>
    </citation>
    <scope>NUCLEOTIDE SEQUENCE [LARGE SCALE GENOMIC DNA]</scope>
    <source>
        <strain evidence="9">DSM 17935</strain>
    </source>
</reference>
<name>A0ABT3HC77_9HYPH</name>
<dbReference type="InterPro" id="IPR002771">
    <property type="entry name" value="Multi_antbiot-R_MarC"/>
</dbReference>
<feature type="transmembrane region" description="Helical" evidence="7">
    <location>
        <begin position="6"/>
        <end position="26"/>
    </location>
</feature>
<keyword evidence="4 7" id="KW-0812">Transmembrane</keyword>
<feature type="transmembrane region" description="Helical" evidence="7">
    <location>
        <begin position="70"/>
        <end position="89"/>
    </location>
</feature>
<comment type="similarity">
    <text evidence="2 7">Belongs to the UPF0056 (MarC) family.</text>
</comment>
<evidence type="ECO:0000256" key="5">
    <source>
        <dbReference type="ARBA" id="ARBA00022989"/>
    </source>
</evidence>
<evidence type="ECO:0000313" key="9">
    <source>
        <dbReference type="Proteomes" id="UP001209755"/>
    </source>
</evidence>
<dbReference type="Pfam" id="PF01914">
    <property type="entry name" value="MarC"/>
    <property type="match status" value="1"/>
</dbReference>
<comment type="subcellular location">
    <subcellularLocation>
        <location evidence="1 7">Cell membrane</location>
        <topology evidence="1 7">Multi-pass membrane protein</topology>
    </subcellularLocation>
</comment>
<evidence type="ECO:0000313" key="8">
    <source>
        <dbReference type="EMBL" id="MCW2308007.1"/>
    </source>
</evidence>
<accession>A0ABT3HC77</accession>
<dbReference type="RefSeq" id="WP_264601639.1">
    <property type="nucleotide sequence ID" value="NZ_JAOQNS010000006.1"/>
</dbReference>
<keyword evidence="3" id="KW-1003">Cell membrane</keyword>
<dbReference type="EMBL" id="JAOQNS010000006">
    <property type="protein sequence ID" value="MCW2308007.1"/>
    <property type="molecule type" value="Genomic_DNA"/>
</dbReference>
<evidence type="ECO:0000256" key="4">
    <source>
        <dbReference type="ARBA" id="ARBA00022692"/>
    </source>
</evidence>
<comment type="caution">
    <text evidence="8">The sequence shown here is derived from an EMBL/GenBank/DDBJ whole genome shotgun (WGS) entry which is preliminary data.</text>
</comment>
<evidence type="ECO:0000256" key="7">
    <source>
        <dbReference type="RuleBase" id="RU362048"/>
    </source>
</evidence>
<feature type="transmembrane region" description="Helical" evidence="7">
    <location>
        <begin position="38"/>
        <end position="64"/>
    </location>
</feature>
<feature type="transmembrane region" description="Helical" evidence="7">
    <location>
        <begin position="110"/>
        <end position="133"/>
    </location>
</feature>
<evidence type="ECO:0000256" key="3">
    <source>
        <dbReference type="ARBA" id="ARBA00022475"/>
    </source>
</evidence>
<keyword evidence="9" id="KW-1185">Reference proteome</keyword>
<dbReference type="PANTHER" id="PTHR33508">
    <property type="entry name" value="UPF0056 MEMBRANE PROTEIN YHCE"/>
    <property type="match status" value="1"/>
</dbReference>
<evidence type="ECO:0000256" key="1">
    <source>
        <dbReference type="ARBA" id="ARBA00004651"/>
    </source>
</evidence>
<protein>
    <recommendedName>
        <fullName evidence="7">UPF0056 membrane protein</fullName>
    </recommendedName>
</protein>
<evidence type="ECO:0000256" key="6">
    <source>
        <dbReference type="ARBA" id="ARBA00023136"/>
    </source>
</evidence>
<keyword evidence="6 7" id="KW-0472">Membrane</keyword>
<feature type="transmembrane region" description="Helical" evidence="7">
    <location>
        <begin position="139"/>
        <end position="159"/>
    </location>
</feature>
<sequence>MSWIDITVLLLVTIGPVRGALVFLGLTKSADAKLKRAIAIRTVSVSAVICVIFALLGAVILAGLKVSVEALLIAGGAILFIFALQLILGEDKEQSSDVPPPAPSLDIATFPLAVPLMASPHGLVAIVAIEATLKGATQAAIFVAIIMGIMVFNLGFLLAADRIFSRIPPAILKIFLRVVGLLLCALAVQLIIFGFDGLGLIPNPEIGINKAA</sequence>
<keyword evidence="5 7" id="KW-1133">Transmembrane helix</keyword>
<dbReference type="Proteomes" id="UP001209755">
    <property type="component" value="Unassembled WGS sequence"/>
</dbReference>
<organism evidence="8 9">
    <name type="scientific">Rhodobium gokarnense</name>
    <dbReference type="NCBI Taxonomy" id="364296"/>
    <lineage>
        <taxon>Bacteria</taxon>
        <taxon>Pseudomonadati</taxon>
        <taxon>Pseudomonadota</taxon>
        <taxon>Alphaproteobacteria</taxon>
        <taxon>Hyphomicrobiales</taxon>
        <taxon>Rhodobiaceae</taxon>
        <taxon>Rhodobium</taxon>
    </lineage>
</organism>
<evidence type="ECO:0000256" key="2">
    <source>
        <dbReference type="ARBA" id="ARBA00009784"/>
    </source>
</evidence>